<evidence type="ECO:0000313" key="1">
    <source>
        <dbReference type="EMBL" id="KAJ7550357.1"/>
    </source>
</evidence>
<protein>
    <submittedName>
        <fullName evidence="1">Uncharacterized protein</fullName>
    </submittedName>
</protein>
<name>A0ACC2D8A0_DIPCM</name>
<comment type="caution">
    <text evidence="1">The sequence shown here is derived from an EMBL/GenBank/DDBJ whole genome shotgun (WGS) entry which is preliminary data.</text>
</comment>
<dbReference type="Proteomes" id="UP001162992">
    <property type="component" value="Chromosome 7"/>
</dbReference>
<proteinExistence type="predicted"/>
<reference evidence="2" key="1">
    <citation type="journal article" date="2024" name="Proc. Natl. Acad. Sci. U.S.A.">
        <title>Extraordinary preservation of gene collinearity over three hundred million years revealed in homosporous lycophytes.</title>
        <authorList>
            <person name="Li C."/>
            <person name="Wickell D."/>
            <person name="Kuo L.Y."/>
            <person name="Chen X."/>
            <person name="Nie B."/>
            <person name="Liao X."/>
            <person name="Peng D."/>
            <person name="Ji J."/>
            <person name="Jenkins J."/>
            <person name="Williams M."/>
            <person name="Shu S."/>
            <person name="Plott C."/>
            <person name="Barry K."/>
            <person name="Rajasekar S."/>
            <person name="Grimwood J."/>
            <person name="Han X."/>
            <person name="Sun S."/>
            <person name="Hou Z."/>
            <person name="He W."/>
            <person name="Dai G."/>
            <person name="Sun C."/>
            <person name="Schmutz J."/>
            <person name="Leebens-Mack J.H."/>
            <person name="Li F.W."/>
            <person name="Wang L."/>
        </authorList>
    </citation>
    <scope>NUCLEOTIDE SEQUENCE [LARGE SCALE GENOMIC DNA]</scope>
    <source>
        <strain evidence="2">cv. PW_Plant_1</strain>
    </source>
</reference>
<gene>
    <name evidence="1" type="ORF">O6H91_07G096600</name>
</gene>
<keyword evidence="2" id="KW-1185">Reference proteome</keyword>
<evidence type="ECO:0000313" key="2">
    <source>
        <dbReference type="Proteomes" id="UP001162992"/>
    </source>
</evidence>
<dbReference type="EMBL" id="CM055098">
    <property type="protein sequence ID" value="KAJ7550357.1"/>
    <property type="molecule type" value="Genomic_DNA"/>
</dbReference>
<accession>A0ACC2D8A0</accession>
<organism evidence="1 2">
    <name type="scientific">Diphasiastrum complanatum</name>
    <name type="common">Issler's clubmoss</name>
    <name type="synonym">Lycopodium complanatum</name>
    <dbReference type="NCBI Taxonomy" id="34168"/>
    <lineage>
        <taxon>Eukaryota</taxon>
        <taxon>Viridiplantae</taxon>
        <taxon>Streptophyta</taxon>
        <taxon>Embryophyta</taxon>
        <taxon>Tracheophyta</taxon>
        <taxon>Lycopodiopsida</taxon>
        <taxon>Lycopodiales</taxon>
        <taxon>Lycopodiaceae</taxon>
        <taxon>Lycopodioideae</taxon>
        <taxon>Diphasiastrum</taxon>
    </lineage>
</organism>
<sequence length="89" mass="9795">MILFTSAMAEALILVPPSPSVHCTNVNASSNQAPNKIWALRIFSVGPFHKLKISKCAWRVKPFYMDLQQSCLAYASTSSNSEETFVDAS</sequence>